<proteinExistence type="predicted"/>
<dbReference type="EMBL" id="QZJZ01000001">
    <property type="protein sequence ID" value="RJP62383.1"/>
    <property type="molecule type" value="Genomic_DNA"/>
</dbReference>
<dbReference type="AlphaFoldDB" id="A0A3A4RB24"/>
<comment type="caution">
    <text evidence="1">The sequence shown here is derived from an EMBL/GenBank/DDBJ whole genome shotgun (WGS) entry which is preliminary data.</text>
</comment>
<name>A0A3A4RB24_9BACT</name>
<dbReference type="Proteomes" id="UP000266426">
    <property type="component" value="Unassembled WGS sequence"/>
</dbReference>
<dbReference type="InterPro" id="IPR042099">
    <property type="entry name" value="ANL_N_sf"/>
</dbReference>
<organism evidence="1 2">
    <name type="scientific">Candidatus Auribacter fodinae</name>
    <dbReference type="NCBI Taxonomy" id="2093366"/>
    <lineage>
        <taxon>Bacteria</taxon>
        <taxon>Pseudomonadati</taxon>
        <taxon>Candidatus Auribacterota</taxon>
        <taxon>Candidatus Auribacteria</taxon>
        <taxon>Candidatus Auribacterales</taxon>
        <taxon>Candidatus Auribacteraceae</taxon>
        <taxon>Candidatus Auribacter</taxon>
    </lineage>
</organism>
<gene>
    <name evidence="1" type="ORF">C4541_00035</name>
</gene>
<dbReference type="InterPro" id="IPR053158">
    <property type="entry name" value="CapK_Type1_Caps_Biosynth"/>
</dbReference>
<evidence type="ECO:0000313" key="1">
    <source>
        <dbReference type="EMBL" id="RJP62383.1"/>
    </source>
</evidence>
<dbReference type="SUPFAM" id="SSF56801">
    <property type="entry name" value="Acetyl-CoA synthetase-like"/>
    <property type="match status" value="1"/>
</dbReference>
<keyword evidence="1" id="KW-0436">Ligase</keyword>
<dbReference type="GO" id="GO:0016874">
    <property type="term" value="F:ligase activity"/>
    <property type="evidence" value="ECO:0007669"/>
    <property type="project" value="UniProtKB-KW"/>
</dbReference>
<accession>A0A3A4RB24</accession>
<dbReference type="Gene3D" id="3.40.50.12780">
    <property type="entry name" value="N-terminal domain of ligase-like"/>
    <property type="match status" value="1"/>
</dbReference>
<protein>
    <submittedName>
        <fullName evidence="1">Phenylacetate--CoA ligase family protein</fullName>
    </submittedName>
</protein>
<reference evidence="1 2" key="1">
    <citation type="journal article" date="2017" name="ISME J.">
        <title>Energy and carbon metabolisms in a deep terrestrial subsurface fluid microbial community.</title>
        <authorList>
            <person name="Momper L."/>
            <person name="Jungbluth S.P."/>
            <person name="Lee M.D."/>
            <person name="Amend J.P."/>
        </authorList>
    </citation>
    <scope>NUCLEOTIDE SEQUENCE [LARGE SCALE GENOMIC DNA]</scope>
    <source>
        <strain evidence="1">SURF_26</strain>
    </source>
</reference>
<sequence>MSIDFKLKDFFYPLPILKLRRFMEKSQYFPEDQLRDYQLERLQLIVRHAYNNVPYYRDLWNKLKISPDDIRSLDDLQYFPVLTKDDMRAHSRNMTADNAKKYHPIAYSTSGSTGQPVRFYLDASSNILEFCYYWRHWSWGGYRLGDTFADFRGHFFAKNKDTANDLFHYNRLTRRLVLNNNLISYNNMRLFADCIRKYRPKFLKGLASTIYIFALLLKKRGITDISFQGIFSTGEMLLPHHRKLIEEVMHCKVYDSYGHMERTAAVSECERSGYHINMEYGILELEEKSSSGGTVSGSVIGTSLHNFAMPFIRYRLGDVIEISSDKRTCPCGRTLPLINKLHGRIEDNIVTPDGRVLTSIFIVFEFVDGIELGQLVQKTVDEVIVRIAKNEKYTAEQEAKLLGILRTYVGNEMKITFDYSNVEAIRGDTHRKFKIVVSDVDV</sequence>
<dbReference type="PANTHER" id="PTHR36932:SF1">
    <property type="entry name" value="CAPSULAR POLYSACCHARIDE BIOSYNTHESIS PROTEIN"/>
    <property type="match status" value="1"/>
</dbReference>
<dbReference type="PANTHER" id="PTHR36932">
    <property type="entry name" value="CAPSULAR POLYSACCHARIDE BIOSYNTHESIS PROTEIN"/>
    <property type="match status" value="1"/>
</dbReference>
<evidence type="ECO:0000313" key="2">
    <source>
        <dbReference type="Proteomes" id="UP000266426"/>
    </source>
</evidence>